<keyword evidence="1" id="KW-0472">Membrane</keyword>
<evidence type="ECO:0000313" key="3">
    <source>
        <dbReference type="Proteomes" id="UP000198571"/>
    </source>
</evidence>
<keyword evidence="1" id="KW-1133">Transmembrane helix</keyword>
<feature type="transmembrane region" description="Helical" evidence="1">
    <location>
        <begin position="30"/>
        <end position="50"/>
    </location>
</feature>
<sequence>MSIQDILKILGIIMAMSGGIIVSLHGSDYYLIITVLGVILFLIAKMTDYLKRAPLRALFFMNKNYGPSSAVLF</sequence>
<accession>A0A1H9Q255</accession>
<dbReference type="Proteomes" id="UP000198571">
    <property type="component" value="Unassembled WGS sequence"/>
</dbReference>
<dbReference type="AlphaFoldDB" id="A0A1H9Q255"/>
<dbReference type="EMBL" id="FOGT01000002">
    <property type="protein sequence ID" value="SER54547.1"/>
    <property type="molecule type" value="Genomic_DNA"/>
</dbReference>
<evidence type="ECO:0000256" key="1">
    <source>
        <dbReference type="SAM" id="Phobius"/>
    </source>
</evidence>
<evidence type="ECO:0000313" key="2">
    <source>
        <dbReference type="EMBL" id="SER54547.1"/>
    </source>
</evidence>
<feature type="transmembrane region" description="Helical" evidence="1">
    <location>
        <begin position="7"/>
        <end position="24"/>
    </location>
</feature>
<proteinExistence type="predicted"/>
<keyword evidence="1" id="KW-0812">Transmembrane</keyword>
<name>A0A1H9Q255_9BACI</name>
<gene>
    <name evidence="2" type="ORF">SAMN05518684_10213</name>
</gene>
<reference evidence="3" key="1">
    <citation type="submission" date="2016-10" db="EMBL/GenBank/DDBJ databases">
        <authorList>
            <person name="Varghese N."/>
            <person name="Submissions S."/>
        </authorList>
    </citation>
    <scope>NUCLEOTIDE SEQUENCE [LARGE SCALE GENOMIC DNA]</scope>
    <source>
        <strain evidence="3">S9</strain>
    </source>
</reference>
<organism evidence="2 3">
    <name type="scientific">Salipaludibacillus aurantiacus</name>
    <dbReference type="NCBI Taxonomy" id="1601833"/>
    <lineage>
        <taxon>Bacteria</taxon>
        <taxon>Bacillati</taxon>
        <taxon>Bacillota</taxon>
        <taxon>Bacilli</taxon>
        <taxon>Bacillales</taxon>
        <taxon>Bacillaceae</taxon>
    </lineage>
</organism>
<keyword evidence="3" id="KW-1185">Reference proteome</keyword>
<protein>
    <submittedName>
        <fullName evidence="2">Uncharacterized protein</fullName>
    </submittedName>
</protein>